<feature type="domain" description="Major facilitator superfamily (MFS) profile" evidence="5">
    <location>
        <begin position="32"/>
        <end position="429"/>
    </location>
</feature>
<dbReference type="PANTHER" id="PTHR23526">
    <property type="entry name" value="INTEGRAL MEMBRANE TRANSPORT PROTEIN-RELATED"/>
    <property type="match status" value="1"/>
</dbReference>
<keyword evidence="3 4" id="KW-0472">Membrane</keyword>
<feature type="transmembrane region" description="Helical" evidence="4">
    <location>
        <begin position="284"/>
        <end position="302"/>
    </location>
</feature>
<dbReference type="InterPro" id="IPR036259">
    <property type="entry name" value="MFS_trans_sf"/>
</dbReference>
<evidence type="ECO:0000313" key="6">
    <source>
        <dbReference type="EMBL" id="GGD41989.1"/>
    </source>
</evidence>
<dbReference type="RefSeq" id="WP_188369252.1">
    <property type="nucleotide sequence ID" value="NZ_BMFH01000001.1"/>
</dbReference>
<dbReference type="PANTHER" id="PTHR23526:SF1">
    <property type="entry name" value="MAJOR FACILITATOR SUPERFAMILY MFS_1"/>
    <property type="match status" value="1"/>
</dbReference>
<comment type="caution">
    <text evidence="6">The sequence shown here is derived from an EMBL/GenBank/DDBJ whole genome shotgun (WGS) entry which is preliminary data.</text>
</comment>
<proteinExistence type="predicted"/>
<feature type="transmembrane region" description="Helical" evidence="4">
    <location>
        <begin position="253"/>
        <end position="272"/>
    </location>
</feature>
<feature type="transmembrane region" description="Helical" evidence="4">
    <location>
        <begin position="100"/>
        <end position="122"/>
    </location>
</feature>
<organism evidence="6 7">
    <name type="scientific">Muriicola marianensis</name>
    <dbReference type="NCBI Taxonomy" id="1324801"/>
    <lineage>
        <taxon>Bacteria</taxon>
        <taxon>Pseudomonadati</taxon>
        <taxon>Bacteroidota</taxon>
        <taxon>Flavobacteriia</taxon>
        <taxon>Flavobacteriales</taxon>
        <taxon>Flavobacteriaceae</taxon>
        <taxon>Muriicola</taxon>
    </lineage>
</organism>
<dbReference type="SUPFAM" id="SSF103473">
    <property type="entry name" value="MFS general substrate transporter"/>
    <property type="match status" value="1"/>
</dbReference>
<gene>
    <name evidence="6" type="ORF">GCM10011361_06290</name>
</gene>
<dbReference type="InterPro" id="IPR011701">
    <property type="entry name" value="MFS"/>
</dbReference>
<evidence type="ECO:0000259" key="5">
    <source>
        <dbReference type="PROSITE" id="PS50850"/>
    </source>
</evidence>
<evidence type="ECO:0000256" key="2">
    <source>
        <dbReference type="ARBA" id="ARBA00022989"/>
    </source>
</evidence>
<dbReference type="InterPro" id="IPR020846">
    <property type="entry name" value="MFS_dom"/>
</dbReference>
<evidence type="ECO:0000256" key="3">
    <source>
        <dbReference type="ARBA" id="ARBA00023136"/>
    </source>
</evidence>
<protein>
    <submittedName>
        <fullName evidence="6">MFS transporter</fullName>
    </submittedName>
</protein>
<keyword evidence="1 4" id="KW-0812">Transmembrane</keyword>
<dbReference type="EMBL" id="BMFH01000001">
    <property type="protein sequence ID" value="GGD41989.1"/>
    <property type="molecule type" value="Genomic_DNA"/>
</dbReference>
<evidence type="ECO:0000256" key="4">
    <source>
        <dbReference type="SAM" id="Phobius"/>
    </source>
</evidence>
<dbReference type="PROSITE" id="PS50850">
    <property type="entry name" value="MFS"/>
    <property type="match status" value="1"/>
</dbReference>
<feature type="transmembrane region" description="Helical" evidence="4">
    <location>
        <begin position="128"/>
        <end position="150"/>
    </location>
</feature>
<evidence type="ECO:0000256" key="1">
    <source>
        <dbReference type="ARBA" id="ARBA00022692"/>
    </source>
</evidence>
<name>A0ABQ1QRA0_9FLAO</name>
<dbReference type="InterPro" id="IPR052528">
    <property type="entry name" value="Sugar_transport-like"/>
</dbReference>
<feature type="transmembrane region" description="Helical" evidence="4">
    <location>
        <begin position="406"/>
        <end position="424"/>
    </location>
</feature>
<reference evidence="7" key="1">
    <citation type="journal article" date="2019" name="Int. J. Syst. Evol. Microbiol.">
        <title>The Global Catalogue of Microorganisms (GCM) 10K type strain sequencing project: providing services to taxonomists for standard genome sequencing and annotation.</title>
        <authorList>
            <consortium name="The Broad Institute Genomics Platform"/>
            <consortium name="The Broad Institute Genome Sequencing Center for Infectious Disease"/>
            <person name="Wu L."/>
            <person name="Ma J."/>
        </authorList>
    </citation>
    <scope>NUCLEOTIDE SEQUENCE [LARGE SCALE GENOMIC DNA]</scope>
    <source>
        <strain evidence="7">CGMCC 1.12606</strain>
    </source>
</reference>
<evidence type="ECO:0000313" key="7">
    <source>
        <dbReference type="Proteomes" id="UP000625780"/>
    </source>
</evidence>
<feature type="transmembrane region" description="Helical" evidence="4">
    <location>
        <begin position="171"/>
        <end position="189"/>
    </location>
</feature>
<feature type="transmembrane region" description="Helical" evidence="4">
    <location>
        <begin position="58"/>
        <end position="79"/>
    </location>
</feature>
<feature type="transmembrane region" description="Helical" evidence="4">
    <location>
        <begin position="195"/>
        <end position="219"/>
    </location>
</feature>
<feature type="transmembrane region" description="Helical" evidence="4">
    <location>
        <begin position="314"/>
        <end position="334"/>
    </location>
</feature>
<keyword evidence="7" id="KW-1185">Reference proteome</keyword>
<keyword evidence="2 4" id="KW-1133">Transmembrane helix</keyword>
<feature type="transmembrane region" description="Helical" evidence="4">
    <location>
        <begin position="340"/>
        <end position="358"/>
    </location>
</feature>
<dbReference type="Gene3D" id="1.20.1250.20">
    <property type="entry name" value="MFS general substrate transporter like domains"/>
    <property type="match status" value="2"/>
</dbReference>
<sequence>MSKKLAALLNLEVELRSCEPIEEEYCKEVPGNFLKNAGSGFCSKLAEQLVSPGVTLPWIFSLVGSGTGLAGLLVPLKNLGSLLPQLMVSGSIRRFPRRKYFWAIPAFVQAVMVILMGLSLMYLEGDKAGIAVVVLLLFFSMASGVSSVAFKDVMGKTIPKGKRGRLLAWRATGGGILTLLFGLALYFFLRSWEPMSTILLLVGCAAALWVLAGLFFAWIKEAPGATDGGRTPLEEFRAGWQHLKTDSNLRNFVLARAFLMAIPLAQPFFVIIGKETTGADLSGLGIFVIASGIAATVSSPFWGRFADRSSRKLMMAIALFGIINCGLVLGFMYLSSASQSLYLFAPLILLNMMAHGGARLSRKTYLTDFAPERERPLYIALSNTLIGIFTLLTAGIGFIAEWFNTEVLLLFFIGMLLISLFWTYRLKEV</sequence>
<accession>A0ABQ1QRA0</accession>
<dbReference type="Proteomes" id="UP000625780">
    <property type="component" value="Unassembled WGS sequence"/>
</dbReference>
<feature type="transmembrane region" description="Helical" evidence="4">
    <location>
        <begin position="378"/>
        <end position="400"/>
    </location>
</feature>
<dbReference type="Pfam" id="PF07690">
    <property type="entry name" value="MFS_1"/>
    <property type="match status" value="1"/>
</dbReference>